<organism evidence="2 3">
    <name type="scientific">Taibaiella chishuiensis</name>
    <dbReference type="NCBI Taxonomy" id="1434707"/>
    <lineage>
        <taxon>Bacteria</taxon>
        <taxon>Pseudomonadati</taxon>
        <taxon>Bacteroidota</taxon>
        <taxon>Chitinophagia</taxon>
        <taxon>Chitinophagales</taxon>
        <taxon>Chitinophagaceae</taxon>
        <taxon>Taibaiella</taxon>
    </lineage>
</organism>
<name>A0A2P8DDL0_9BACT</name>
<dbReference type="SUPFAM" id="SSF82171">
    <property type="entry name" value="DPP6 N-terminal domain-like"/>
    <property type="match status" value="1"/>
</dbReference>
<dbReference type="OrthoDB" id="9765926at2"/>
<evidence type="ECO:0000313" key="3">
    <source>
        <dbReference type="Proteomes" id="UP000240572"/>
    </source>
</evidence>
<feature type="signal peptide" evidence="1">
    <location>
        <begin position="1"/>
        <end position="19"/>
    </location>
</feature>
<dbReference type="RefSeq" id="WP_106521937.1">
    <property type="nucleotide sequence ID" value="NZ_PYGD01000001.1"/>
</dbReference>
<dbReference type="Proteomes" id="UP000240572">
    <property type="component" value="Unassembled WGS sequence"/>
</dbReference>
<dbReference type="AlphaFoldDB" id="A0A2P8DDL0"/>
<keyword evidence="3" id="KW-1185">Reference proteome</keyword>
<dbReference type="Pfam" id="PF13585">
    <property type="entry name" value="CHU_C"/>
    <property type="match status" value="1"/>
</dbReference>
<dbReference type="InterPro" id="IPR026341">
    <property type="entry name" value="T9SS_type_B"/>
</dbReference>
<dbReference type="NCBIfam" id="TIGR04131">
    <property type="entry name" value="Bac_Flav_CTERM"/>
    <property type="match status" value="1"/>
</dbReference>
<feature type="chain" id="PRO_5015108985" evidence="1">
    <location>
        <begin position="20"/>
        <end position="701"/>
    </location>
</feature>
<reference evidence="2 3" key="1">
    <citation type="submission" date="2018-03" db="EMBL/GenBank/DDBJ databases">
        <title>Genomic Encyclopedia of Type Strains, Phase III (KMG-III): the genomes of soil and plant-associated and newly described type strains.</title>
        <authorList>
            <person name="Whitman W."/>
        </authorList>
    </citation>
    <scope>NUCLEOTIDE SEQUENCE [LARGE SCALE GENOMIC DNA]</scope>
    <source>
        <strain evidence="2 3">CGMCC 1.12700</strain>
    </source>
</reference>
<accession>A0A2P8DDL0</accession>
<protein>
    <submittedName>
        <fullName evidence="2">Gliding motility-associated-like protein</fullName>
    </submittedName>
</protein>
<gene>
    <name evidence="2" type="ORF">B0I18_1011441</name>
</gene>
<evidence type="ECO:0000256" key="1">
    <source>
        <dbReference type="SAM" id="SignalP"/>
    </source>
</evidence>
<comment type="caution">
    <text evidence="2">The sequence shown here is derived from an EMBL/GenBank/DDBJ whole genome shotgun (WGS) entry which is preliminary data.</text>
</comment>
<dbReference type="EMBL" id="PYGD01000001">
    <property type="protein sequence ID" value="PSK95275.1"/>
    <property type="molecule type" value="Genomic_DNA"/>
</dbReference>
<keyword evidence="1" id="KW-0732">Signal</keyword>
<evidence type="ECO:0000313" key="2">
    <source>
        <dbReference type="EMBL" id="PSK95275.1"/>
    </source>
</evidence>
<proteinExistence type="predicted"/>
<sequence>MKRLLLFVLLAGFASSLYGQGQENVWAFGGFMGIDFNSGSPVLTFSSLDHQEGCASIADKNGNLLFYTDGDRIYNRDHVIMPNGVLFYGLPYPLFGAGPIWSATQSTVIVPVPNDTMKYYVFSMANSNYGYLWYSVVDMTLDAGKGDVIPAKKNVILSDAGILSEKMTAVSGNNCNAWLMVHDKVQNKYMAYEVTGHGVETTPVLSNAVVRTSDIGVIKFAPNRRRMVAASYGGFFIQRPKGLSVYDFDPNTGVLSNAMPVDTFTSYYGACFSPDNQKLYATSGEQYSNWGTTNRNLFQFNLAVPTPVTMLASKTFLGVADADLKRGPDGKIYFGEVGANRMGAVNFPDLAGAACNPVANALSWFYPSRLLYGLPNDIVVLVDSAKARTYTVDACFRDSAVLQANSGGFNFIWDDGSNGMNRTVTESGRYTVRFQSGCKELTDTFDVTLARLPLINADTACPGAGTARIIAEARDETNYNYTWKEESGRVLLEQLSSTGSTLPSLNPGNYTLQLTTTSGCDTTFVVKVQGYPPIHVTVNPDKAKIRYGDSIRLEASGAYYYTWWPSGTVSNDTVRNPFVRPLAPTVYTVLGLNEAGCTDTALVKIDIDYTMPDFIPNAFSPNGDGLNDIFRIENITYQKLLAFRVFNRWGAMVYESADITKGWDGSDKGKPCDMGTYYYMINLSYPDGTVRNYKGEVILMR</sequence>